<proteinExistence type="predicted"/>
<accession>A0A4Q9KPV3</accession>
<evidence type="ECO:0000313" key="3">
    <source>
        <dbReference type="Proteomes" id="UP000291933"/>
    </source>
</evidence>
<dbReference type="Proteomes" id="UP000291933">
    <property type="component" value="Unassembled WGS sequence"/>
</dbReference>
<dbReference type="EMBL" id="SDMR01000002">
    <property type="protein sequence ID" value="TBT95909.1"/>
    <property type="molecule type" value="Genomic_DNA"/>
</dbReference>
<keyword evidence="3" id="KW-1185">Reference proteome</keyword>
<comment type="caution">
    <text evidence="2">The sequence shown here is derived from an EMBL/GenBank/DDBJ whole genome shotgun (WGS) entry which is preliminary data.</text>
</comment>
<evidence type="ECO:0000259" key="1">
    <source>
        <dbReference type="Pfam" id="PF08751"/>
    </source>
</evidence>
<dbReference type="RefSeq" id="WP_131171024.1">
    <property type="nucleotide sequence ID" value="NZ_FXTL01000002.1"/>
</dbReference>
<name>A0A4Q9KPV3_PROTD</name>
<dbReference type="SUPFAM" id="SSF55464">
    <property type="entry name" value="Origin of replication-binding domain, RBD-like"/>
    <property type="match status" value="1"/>
</dbReference>
<protein>
    <recommendedName>
        <fullName evidence="1">TrwC relaxase domain-containing protein</fullName>
    </recommendedName>
</protein>
<organism evidence="2 3">
    <name type="scientific">Propioniciclava tarda</name>
    <dbReference type="NCBI Taxonomy" id="433330"/>
    <lineage>
        <taxon>Bacteria</taxon>
        <taxon>Bacillati</taxon>
        <taxon>Actinomycetota</taxon>
        <taxon>Actinomycetes</taxon>
        <taxon>Propionibacteriales</taxon>
        <taxon>Propionibacteriaceae</taxon>
        <taxon>Propioniciclava</taxon>
    </lineage>
</organism>
<gene>
    <name evidence="2" type="ORF">ET996_02730</name>
</gene>
<dbReference type="Pfam" id="PF08751">
    <property type="entry name" value="TrwC"/>
    <property type="match status" value="1"/>
</dbReference>
<dbReference type="AlphaFoldDB" id="A0A4Q9KPV3"/>
<dbReference type="OrthoDB" id="4524286at2"/>
<sequence>MSLHKIPAGSGYDYLTRQVAVQDTSERGHLGLASYYTERGETPGQWMGSGIAGIDGLTAGDIVTAEQMQNLFGAGLHPLAQQRMDALHGPGLTEADYLAVSRLGSPFKIHAGDVSPFRASKTLGAVKGLETARTPPPGKG</sequence>
<evidence type="ECO:0000313" key="2">
    <source>
        <dbReference type="EMBL" id="TBT95909.1"/>
    </source>
</evidence>
<reference evidence="2 3" key="1">
    <citation type="submission" date="2019-01" db="EMBL/GenBank/DDBJ databases">
        <title>Lactibacter flavus gen. nov., sp. nov., a novel bacterium of the family Propionibacteriaceae isolated from raw milk and dairy products.</title>
        <authorList>
            <person name="Huptas C."/>
            <person name="Wenning M."/>
            <person name="Breitenwieser F."/>
            <person name="Doll E."/>
            <person name="Von Neubeck M."/>
            <person name="Busse H.-J."/>
            <person name="Scherer S."/>
        </authorList>
    </citation>
    <scope>NUCLEOTIDE SEQUENCE [LARGE SCALE GENOMIC DNA]</scope>
    <source>
        <strain evidence="2 3">DSM 22130</strain>
    </source>
</reference>
<feature type="domain" description="TrwC relaxase" evidence="1">
    <location>
        <begin position="8"/>
        <end position="86"/>
    </location>
</feature>
<dbReference type="InterPro" id="IPR014862">
    <property type="entry name" value="TrwC"/>
</dbReference>